<evidence type="ECO:0000313" key="3">
    <source>
        <dbReference type="Proteomes" id="UP000218811"/>
    </source>
</evidence>
<sequence>MMFARGAVATPAKPPSSTTAITLVNKSAVVAPPAVQPKTTSEQYWAARALTAETLLTARLAHENELSALSAAEEEKRARELAVLQRSHDKRYAKLEILAMTLFACLIAFVSTTIYLLSRAQRPTPSRWALPSHFTIPILSPFASVVEHETSVIDTRLITMCCAILAALAYACFRYWLAHGRQR</sequence>
<dbReference type="AlphaFoldDB" id="A0A2H3J581"/>
<keyword evidence="3" id="KW-1185">Reference proteome</keyword>
<dbReference type="OMA" id="AYACFRY"/>
<accession>A0A2H3J581</accession>
<name>A0A2H3J581_WOLCO</name>
<protein>
    <submittedName>
        <fullName evidence="2">Uncharacterized protein</fullName>
    </submittedName>
</protein>
<dbReference type="EMBL" id="KB467931">
    <property type="protein sequence ID" value="PCH37390.1"/>
    <property type="molecule type" value="Genomic_DNA"/>
</dbReference>
<evidence type="ECO:0000313" key="2">
    <source>
        <dbReference type="EMBL" id="PCH37390.1"/>
    </source>
</evidence>
<organism evidence="2 3">
    <name type="scientific">Wolfiporia cocos (strain MD-104)</name>
    <name type="common">Brown rot fungus</name>
    <dbReference type="NCBI Taxonomy" id="742152"/>
    <lineage>
        <taxon>Eukaryota</taxon>
        <taxon>Fungi</taxon>
        <taxon>Dikarya</taxon>
        <taxon>Basidiomycota</taxon>
        <taxon>Agaricomycotina</taxon>
        <taxon>Agaricomycetes</taxon>
        <taxon>Polyporales</taxon>
        <taxon>Phaeolaceae</taxon>
        <taxon>Wolfiporia</taxon>
    </lineage>
</organism>
<keyword evidence="1" id="KW-1133">Transmembrane helix</keyword>
<dbReference type="Proteomes" id="UP000218811">
    <property type="component" value="Unassembled WGS sequence"/>
</dbReference>
<evidence type="ECO:0000256" key="1">
    <source>
        <dbReference type="SAM" id="Phobius"/>
    </source>
</evidence>
<gene>
    <name evidence="2" type="ORF">WOLCODRAFT_140835</name>
</gene>
<feature type="transmembrane region" description="Helical" evidence="1">
    <location>
        <begin position="157"/>
        <end position="177"/>
    </location>
</feature>
<keyword evidence="1" id="KW-0472">Membrane</keyword>
<dbReference type="OrthoDB" id="3265172at2759"/>
<keyword evidence="1" id="KW-0812">Transmembrane</keyword>
<reference evidence="2 3" key="1">
    <citation type="journal article" date="2012" name="Science">
        <title>The Paleozoic origin of enzymatic lignin decomposition reconstructed from 31 fungal genomes.</title>
        <authorList>
            <person name="Floudas D."/>
            <person name="Binder M."/>
            <person name="Riley R."/>
            <person name="Barry K."/>
            <person name="Blanchette R.A."/>
            <person name="Henrissat B."/>
            <person name="Martinez A.T."/>
            <person name="Otillar R."/>
            <person name="Spatafora J.W."/>
            <person name="Yadav J.S."/>
            <person name="Aerts A."/>
            <person name="Benoit I."/>
            <person name="Boyd A."/>
            <person name="Carlson A."/>
            <person name="Copeland A."/>
            <person name="Coutinho P.M."/>
            <person name="de Vries R.P."/>
            <person name="Ferreira P."/>
            <person name="Findley K."/>
            <person name="Foster B."/>
            <person name="Gaskell J."/>
            <person name="Glotzer D."/>
            <person name="Gorecki P."/>
            <person name="Heitman J."/>
            <person name="Hesse C."/>
            <person name="Hori C."/>
            <person name="Igarashi K."/>
            <person name="Jurgens J.A."/>
            <person name="Kallen N."/>
            <person name="Kersten P."/>
            <person name="Kohler A."/>
            <person name="Kuees U."/>
            <person name="Kumar T.K.A."/>
            <person name="Kuo A."/>
            <person name="LaButti K."/>
            <person name="Larrondo L.F."/>
            <person name="Lindquist E."/>
            <person name="Ling A."/>
            <person name="Lombard V."/>
            <person name="Lucas S."/>
            <person name="Lundell T."/>
            <person name="Martin R."/>
            <person name="McLaughlin D.J."/>
            <person name="Morgenstern I."/>
            <person name="Morin E."/>
            <person name="Murat C."/>
            <person name="Nagy L.G."/>
            <person name="Nolan M."/>
            <person name="Ohm R.A."/>
            <person name="Patyshakuliyeva A."/>
            <person name="Rokas A."/>
            <person name="Ruiz-Duenas F.J."/>
            <person name="Sabat G."/>
            <person name="Salamov A."/>
            <person name="Samejima M."/>
            <person name="Schmutz J."/>
            <person name="Slot J.C."/>
            <person name="St John F."/>
            <person name="Stenlid J."/>
            <person name="Sun H."/>
            <person name="Sun S."/>
            <person name="Syed K."/>
            <person name="Tsang A."/>
            <person name="Wiebenga A."/>
            <person name="Young D."/>
            <person name="Pisabarro A."/>
            <person name="Eastwood D.C."/>
            <person name="Martin F."/>
            <person name="Cullen D."/>
            <person name="Grigoriev I.V."/>
            <person name="Hibbett D.S."/>
        </authorList>
    </citation>
    <scope>NUCLEOTIDE SEQUENCE [LARGE SCALE GENOMIC DNA]</scope>
    <source>
        <strain evidence="2 3">MD-104</strain>
    </source>
</reference>
<proteinExistence type="predicted"/>
<feature type="transmembrane region" description="Helical" evidence="1">
    <location>
        <begin position="95"/>
        <end position="117"/>
    </location>
</feature>